<evidence type="ECO:0000259" key="3">
    <source>
        <dbReference type="Pfam" id="PF07859"/>
    </source>
</evidence>
<dbReference type="SUPFAM" id="SSF53474">
    <property type="entry name" value="alpha/beta-Hydrolases"/>
    <property type="match status" value="1"/>
</dbReference>
<dbReference type="PROSITE" id="PS01173">
    <property type="entry name" value="LIPASE_GDXG_HIS"/>
    <property type="match status" value="1"/>
</dbReference>
<reference evidence="4 5" key="1">
    <citation type="submission" date="2020-07" db="EMBL/GenBank/DDBJ databases">
        <title>Sequencing the genomes of 1000 actinobacteria strains.</title>
        <authorList>
            <person name="Klenk H.-P."/>
        </authorList>
    </citation>
    <scope>NUCLEOTIDE SEQUENCE [LARGE SCALE GENOMIC DNA]</scope>
    <source>
        <strain evidence="4 5">DSM 18248</strain>
    </source>
</reference>
<evidence type="ECO:0000313" key="4">
    <source>
        <dbReference type="EMBL" id="NYI11539.1"/>
    </source>
</evidence>
<comment type="caution">
    <text evidence="4">The sequence shown here is derived from an EMBL/GenBank/DDBJ whole genome shotgun (WGS) entry which is preliminary data.</text>
</comment>
<keyword evidence="5" id="KW-1185">Reference proteome</keyword>
<dbReference type="RefSeq" id="WP_343045702.1">
    <property type="nucleotide sequence ID" value="NZ_BAAAPP010000006.1"/>
</dbReference>
<organism evidence="4 5">
    <name type="scientific">Nocardioides marinus</name>
    <dbReference type="NCBI Taxonomy" id="374514"/>
    <lineage>
        <taxon>Bacteria</taxon>
        <taxon>Bacillati</taxon>
        <taxon>Actinomycetota</taxon>
        <taxon>Actinomycetes</taxon>
        <taxon>Propionibacteriales</taxon>
        <taxon>Nocardioidaceae</taxon>
        <taxon>Nocardioides</taxon>
    </lineage>
</organism>
<dbReference type="InterPro" id="IPR050300">
    <property type="entry name" value="GDXG_lipolytic_enzyme"/>
</dbReference>
<evidence type="ECO:0000256" key="1">
    <source>
        <dbReference type="ARBA" id="ARBA00010515"/>
    </source>
</evidence>
<dbReference type="Proteomes" id="UP000537326">
    <property type="component" value="Unassembled WGS sequence"/>
</dbReference>
<sequence>MTALTRARDAVERRLLTTVLGLPEGLQRRLAGRPVELDGDTLATDLQLMLRLKKAARLPAVETLPIDKARAATRHEAAQAGGDLPIGEVRDLTAAGLPARLYVPTSSTGDSDPLLVFFHGGGFFVGDIDTHDAPCRLIAERAGVRVLSVEYHQGPEHPFPAAHDDAERAYHWVVDHARELGADPERIGVGGDSAGGNLAAATAIHAARTGLPCRLQLLVYPLTDARHGARDGSEEFLSMRLFDEGFFLSRLFMDRASESYVADEAHLDDPRFSVMLADLPQGLAPAYLCTAGFDPLRDEGEAYADLLEKAGVTVTRRRFDGLIHSFFNVTGAGRSGPAAVAEIADAVRAGLH</sequence>
<protein>
    <submittedName>
        <fullName evidence="4">Acetyl esterase</fullName>
        <ecNumber evidence="4">3.1.1.-</ecNumber>
    </submittedName>
</protein>
<dbReference type="InterPro" id="IPR002168">
    <property type="entry name" value="Lipase_GDXG_HIS_AS"/>
</dbReference>
<dbReference type="InterPro" id="IPR013094">
    <property type="entry name" value="AB_hydrolase_3"/>
</dbReference>
<dbReference type="GO" id="GO:0016787">
    <property type="term" value="F:hydrolase activity"/>
    <property type="evidence" value="ECO:0007669"/>
    <property type="project" value="UniProtKB-KW"/>
</dbReference>
<dbReference type="PANTHER" id="PTHR48081:SF8">
    <property type="entry name" value="ALPHA_BETA HYDROLASE FOLD-3 DOMAIN-CONTAINING PROTEIN-RELATED"/>
    <property type="match status" value="1"/>
</dbReference>
<feature type="domain" description="Alpha/beta hydrolase fold-3" evidence="3">
    <location>
        <begin position="115"/>
        <end position="327"/>
    </location>
</feature>
<dbReference type="Pfam" id="PF07859">
    <property type="entry name" value="Abhydrolase_3"/>
    <property type="match status" value="1"/>
</dbReference>
<dbReference type="EMBL" id="JACBZI010000001">
    <property type="protein sequence ID" value="NYI11539.1"/>
    <property type="molecule type" value="Genomic_DNA"/>
</dbReference>
<accession>A0A7Y9YIC7</accession>
<evidence type="ECO:0000256" key="2">
    <source>
        <dbReference type="ARBA" id="ARBA00022801"/>
    </source>
</evidence>
<dbReference type="AlphaFoldDB" id="A0A7Y9YIC7"/>
<gene>
    <name evidence="4" type="ORF">BKA05_003054</name>
</gene>
<comment type="similarity">
    <text evidence="1">Belongs to the 'GDXG' lipolytic enzyme family.</text>
</comment>
<dbReference type="Gene3D" id="3.40.50.1820">
    <property type="entry name" value="alpha/beta hydrolase"/>
    <property type="match status" value="1"/>
</dbReference>
<evidence type="ECO:0000313" key="5">
    <source>
        <dbReference type="Proteomes" id="UP000537326"/>
    </source>
</evidence>
<dbReference type="InterPro" id="IPR029058">
    <property type="entry name" value="AB_hydrolase_fold"/>
</dbReference>
<proteinExistence type="inferred from homology"/>
<dbReference type="EC" id="3.1.1.-" evidence="4"/>
<keyword evidence="2 4" id="KW-0378">Hydrolase</keyword>
<dbReference type="PANTHER" id="PTHR48081">
    <property type="entry name" value="AB HYDROLASE SUPERFAMILY PROTEIN C4A8.06C"/>
    <property type="match status" value="1"/>
</dbReference>
<name>A0A7Y9YIC7_9ACTN</name>